<sequence length="314" mass="35469">MIGHINDNEEEHVQVESDGNEADNKKEHVEVEYDGSESENEEKEKDEELKDSGYEYTDDEMPNIDPRMTAKMGANAGEEEPNIDPEMVHPNKDRNQPTFAIKTLSLEYECTRVDRLGYCNARWLSIRFAYKIRKNHNCDVAAMQAELQEEYAMNLERPKKSRIKEASEVEVPASVPPNPRPPNYIPPLAKLRRVFIKIRTKLMGQASLQEAEEVKVGDGNDKGKTPVASQPLSNKGDSSFSTPPNIVQSSSQPVLRPPNTGQSSPQPVSSQRRRFKPPAKRIRPPKTGQSSPQPVSSHCIIFKSPTKRARPWRL</sequence>
<accession>A0AAD4VHQ9</accession>
<reference evidence="2 3" key="1">
    <citation type="journal article" date="2022" name="G3 (Bethesda)">
        <title>Whole-genome sequence and methylome profiling of the almond [Prunus dulcis (Mill.) D.A. Webb] cultivar 'Nonpareil'.</title>
        <authorList>
            <person name="D'Amico-Willman K.M."/>
            <person name="Ouma W.Z."/>
            <person name="Meulia T."/>
            <person name="Sideli G.M."/>
            <person name="Gradziel T.M."/>
            <person name="Fresnedo-Ramirez J."/>
        </authorList>
    </citation>
    <scope>NUCLEOTIDE SEQUENCE [LARGE SCALE GENOMIC DNA]</scope>
    <source>
        <strain evidence="2">Clone GOH B32 T37-40</strain>
    </source>
</reference>
<feature type="compositionally biased region" description="Acidic residues" evidence="1">
    <location>
        <begin position="32"/>
        <end position="41"/>
    </location>
</feature>
<comment type="caution">
    <text evidence="2">The sequence shown here is derived from an EMBL/GenBank/DDBJ whole genome shotgun (WGS) entry which is preliminary data.</text>
</comment>
<gene>
    <name evidence="2" type="ORF">L3X38_034369</name>
</gene>
<feature type="compositionally biased region" description="Basic residues" evidence="1">
    <location>
        <begin position="305"/>
        <end position="314"/>
    </location>
</feature>
<proteinExistence type="predicted"/>
<feature type="compositionally biased region" description="Polar residues" evidence="1">
    <location>
        <begin position="287"/>
        <end position="296"/>
    </location>
</feature>
<dbReference type="Proteomes" id="UP001054821">
    <property type="component" value="Chromosome 6"/>
</dbReference>
<feature type="compositionally biased region" description="Pro residues" evidence="1">
    <location>
        <begin position="174"/>
        <end position="184"/>
    </location>
</feature>
<evidence type="ECO:0000313" key="3">
    <source>
        <dbReference type="Proteomes" id="UP001054821"/>
    </source>
</evidence>
<name>A0AAD4VHQ9_PRUDU</name>
<dbReference type="EMBL" id="JAJFAZ020000006">
    <property type="protein sequence ID" value="KAI5325295.1"/>
    <property type="molecule type" value="Genomic_DNA"/>
</dbReference>
<feature type="region of interest" description="Disordered" evidence="1">
    <location>
        <begin position="1"/>
        <end position="65"/>
    </location>
</feature>
<feature type="compositionally biased region" description="Basic and acidic residues" evidence="1">
    <location>
        <begin position="42"/>
        <end position="53"/>
    </location>
</feature>
<evidence type="ECO:0000256" key="1">
    <source>
        <dbReference type="SAM" id="MobiDB-lite"/>
    </source>
</evidence>
<feature type="compositionally biased region" description="Basic and acidic residues" evidence="1">
    <location>
        <begin position="22"/>
        <end position="31"/>
    </location>
</feature>
<feature type="compositionally biased region" description="Polar residues" evidence="1">
    <location>
        <begin position="227"/>
        <end position="253"/>
    </location>
</feature>
<feature type="region of interest" description="Disordered" evidence="1">
    <location>
        <begin position="163"/>
        <end position="184"/>
    </location>
</feature>
<feature type="region of interest" description="Disordered" evidence="1">
    <location>
        <begin position="209"/>
        <end position="314"/>
    </location>
</feature>
<evidence type="ECO:0000313" key="2">
    <source>
        <dbReference type="EMBL" id="KAI5325295.1"/>
    </source>
</evidence>
<keyword evidence="3" id="KW-1185">Reference proteome</keyword>
<protein>
    <submittedName>
        <fullName evidence="2">Uncharacterized protein</fullName>
    </submittedName>
</protein>
<dbReference type="AlphaFoldDB" id="A0AAD4VHQ9"/>
<organism evidence="2 3">
    <name type="scientific">Prunus dulcis</name>
    <name type="common">Almond</name>
    <name type="synonym">Amygdalus dulcis</name>
    <dbReference type="NCBI Taxonomy" id="3755"/>
    <lineage>
        <taxon>Eukaryota</taxon>
        <taxon>Viridiplantae</taxon>
        <taxon>Streptophyta</taxon>
        <taxon>Embryophyta</taxon>
        <taxon>Tracheophyta</taxon>
        <taxon>Spermatophyta</taxon>
        <taxon>Magnoliopsida</taxon>
        <taxon>eudicotyledons</taxon>
        <taxon>Gunneridae</taxon>
        <taxon>Pentapetalae</taxon>
        <taxon>rosids</taxon>
        <taxon>fabids</taxon>
        <taxon>Rosales</taxon>
        <taxon>Rosaceae</taxon>
        <taxon>Amygdaloideae</taxon>
        <taxon>Amygdaleae</taxon>
        <taxon>Prunus</taxon>
    </lineage>
</organism>
<feature type="compositionally biased region" description="Basic and acidic residues" evidence="1">
    <location>
        <begin position="212"/>
        <end position="224"/>
    </location>
</feature>
<feature type="compositionally biased region" description="Basic residues" evidence="1">
    <location>
        <begin position="271"/>
        <end position="284"/>
    </location>
</feature>